<keyword evidence="7 10" id="KW-1015">Disulfide bond</keyword>
<keyword evidence="5" id="KW-1133">Transmembrane helix</keyword>
<proteinExistence type="evidence at transcript level"/>
<reference evidence="14" key="1">
    <citation type="submission" date="2023-08" db="EMBL/GenBank/DDBJ databases">
        <authorList>
            <person name="Adameyko K."/>
            <person name="Kravchuk O."/>
            <person name="Lyupina Y."/>
        </authorList>
    </citation>
    <scope>NUCLEOTIDE SEQUENCE</scope>
</reference>
<evidence type="ECO:0000256" key="6">
    <source>
        <dbReference type="ARBA" id="ARBA00023136"/>
    </source>
</evidence>
<keyword evidence="9" id="KW-0325">Glycoprotein</keyword>
<evidence type="ECO:0000256" key="8">
    <source>
        <dbReference type="ARBA" id="ARBA00023170"/>
    </source>
</evidence>
<dbReference type="InterPro" id="IPR036772">
    <property type="entry name" value="SRCR-like_dom_sf"/>
</dbReference>
<feature type="chain" id="PRO_5041640971" evidence="11">
    <location>
        <begin position="25"/>
        <end position="494"/>
    </location>
</feature>
<dbReference type="InterPro" id="IPR013783">
    <property type="entry name" value="Ig-like_fold"/>
</dbReference>
<organism evidence="14">
    <name type="scientific">Halisarca dujardinii</name>
    <name type="common">Dujardin's slime sponge</name>
    <dbReference type="NCBI Taxonomy" id="2583056"/>
    <lineage>
        <taxon>Eukaryota</taxon>
        <taxon>Metazoa</taxon>
        <taxon>Porifera</taxon>
        <taxon>Demospongiae</taxon>
        <taxon>Verongimorpha</taxon>
        <taxon>Chondrillida</taxon>
        <taxon>Halisarcidae</taxon>
        <taxon>Halisarca</taxon>
    </lineage>
</organism>
<dbReference type="CDD" id="cd00063">
    <property type="entry name" value="FN3"/>
    <property type="match status" value="2"/>
</dbReference>
<keyword evidence="2" id="KW-0812">Transmembrane</keyword>
<dbReference type="Gene3D" id="2.60.40.10">
    <property type="entry name" value="Immunoglobulins"/>
    <property type="match status" value="2"/>
</dbReference>
<feature type="domain" description="SRCR" evidence="12">
    <location>
        <begin position="174"/>
        <end position="277"/>
    </location>
</feature>
<dbReference type="EMBL" id="OR460157">
    <property type="protein sequence ID" value="WNS50080.1"/>
    <property type="molecule type" value="mRNA"/>
</dbReference>
<comment type="subcellular location">
    <subcellularLocation>
        <location evidence="1">Membrane</location>
        <topology evidence="1">Single-pass membrane protein</topology>
    </subcellularLocation>
</comment>
<dbReference type="SUPFAM" id="SSF56487">
    <property type="entry name" value="SRCR-like"/>
    <property type="match status" value="2"/>
</dbReference>
<feature type="domain" description="Fibronectin type-III" evidence="13">
    <location>
        <begin position="280"/>
        <end position="386"/>
    </location>
</feature>
<keyword evidence="3 11" id="KW-0732">Signal</keyword>
<dbReference type="SMART" id="SM00202">
    <property type="entry name" value="SR"/>
    <property type="match status" value="2"/>
</dbReference>
<accession>A0AA96MNV3</accession>
<dbReference type="InterPro" id="IPR003961">
    <property type="entry name" value="FN3_dom"/>
</dbReference>
<evidence type="ECO:0000259" key="12">
    <source>
        <dbReference type="PROSITE" id="PS50287"/>
    </source>
</evidence>
<evidence type="ECO:0000256" key="9">
    <source>
        <dbReference type="ARBA" id="ARBA00023180"/>
    </source>
</evidence>
<keyword evidence="8" id="KW-0675">Receptor</keyword>
<feature type="disulfide bond" evidence="10">
    <location>
        <begin position="245"/>
        <end position="255"/>
    </location>
</feature>
<dbReference type="InterPro" id="IPR036116">
    <property type="entry name" value="FN3_sf"/>
</dbReference>
<feature type="disulfide bond" evidence="10">
    <location>
        <begin position="138"/>
        <end position="148"/>
    </location>
</feature>
<keyword evidence="6" id="KW-0472">Membrane</keyword>
<dbReference type="Gene3D" id="3.10.250.10">
    <property type="entry name" value="SRCR-like domain"/>
    <property type="match status" value="2"/>
</dbReference>
<feature type="domain" description="SRCR" evidence="12">
    <location>
        <begin position="68"/>
        <end position="169"/>
    </location>
</feature>
<dbReference type="FunFam" id="3.10.250.10:FF:000007">
    <property type="entry name" value="Soluble scavenger receptor cysteine-rich domain-containing protein SSC5D"/>
    <property type="match status" value="1"/>
</dbReference>
<evidence type="ECO:0000256" key="3">
    <source>
        <dbReference type="ARBA" id="ARBA00022729"/>
    </source>
</evidence>
<sequence>MASWALSLALVLAVLFSLSVHLQAQQFDGYYSVQKSPSKSVPYTATQYKTLMYCCQDKPSVNTREGHIKLIDGPSLNEGRLMINYKNFYGAICADRFDTHDATTACHQLGFAGVETITGCCPYGTRPYGEIWIDELQCTSDQVWLPDCRRNAWGDEDCHNGQEIGIRCNPVLNLRLTGGRHSFEGRVEQYHAGRWGTVCDDTWDMKDARVACNQLGLGEPAKAITGTSRYFSLRKGSPILSRIDCVGTEIALGGCYHTGWRANTCPASSDNAGVVCKGPVPQDFKMDNVSESSASFSFTLPTQLQFTTAVKEYKVEFHPLPNVLGDKRVLFVTPSNSRSVKPRFTIQGLNPCSTYTFKVAVVASKLDGGTGPYSQPINVATQTQVPGDMRGLNGMPFNSSCASFKLEPPASTDDSCSADIQSYLIVFIPHPRFASPIPRTVSIPAPLPTGNKVTVCGLKYYVPYIFHASAVNRAGSGPQIRHDYYHYELSNRFN</sequence>
<dbReference type="SMART" id="SM00060">
    <property type="entry name" value="FN3"/>
    <property type="match status" value="2"/>
</dbReference>
<evidence type="ECO:0000256" key="1">
    <source>
        <dbReference type="ARBA" id="ARBA00004167"/>
    </source>
</evidence>
<dbReference type="PANTHER" id="PTHR19331">
    <property type="entry name" value="SCAVENGER RECEPTOR DOMAIN-CONTAINING"/>
    <property type="match status" value="1"/>
</dbReference>
<dbReference type="FunFam" id="3.10.250.10:FF:000016">
    <property type="entry name" value="Scavenger receptor cysteine-rich protein type 12"/>
    <property type="match status" value="1"/>
</dbReference>
<dbReference type="PRINTS" id="PR00258">
    <property type="entry name" value="SPERACTRCPTR"/>
</dbReference>
<evidence type="ECO:0000256" key="10">
    <source>
        <dbReference type="PROSITE-ProRule" id="PRU00196"/>
    </source>
</evidence>
<evidence type="ECO:0000313" key="14">
    <source>
        <dbReference type="EMBL" id="WNS50080.1"/>
    </source>
</evidence>
<comment type="caution">
    <text evidence="10">Lacks conserved residue(s) required for the propagation of feature annotation.</text>
</comment>
<evidence type="ECO:0000259" key="13">
    <source>
        <dbReference type="PROSITE" id="PS50853"/>
    </source>
</evidence>
<evidence type="ECO:0000256" key="4">
    <source>
        <dbReference type="ARBA" id="ARBA00022737"/>
    </source>
</evidence>
<evidence type="ECO:0000256" key="11">
    <source>
        <dbReference type="SAM" id="SignalP"/>
    </source>
</evidence>
<dbReference type="Pfam" id="PF00530">
    <property type="entry name" value="SRCR"/>
    <property type="match status" value="2"/>
</dbReference>
<protein>
    <submittedName>
        <fullName evidence="14">Deleted in malignant brain tumors 1 protein-like protein 3</fullName>
    </submittedName>
</protein>
<dbReference type="SUPFAM" id="SSF49265">
    <property type="entry name" value="Fibronectin type III"/>
    <property type="match status" value="1"/>
</dbReference>
<dbReference type="PROSITE" id="PS00420">
    <property type="entry name" value="SRCR_1"/>
    <property type="match status" value="1"/>
</dbReference>
<keyword evidence="4" id="KW-0677">Repeat</keyword>
<dbReference type="PANTHER" id="PTHR19331:SF465">
    <property type="entry name" value="EGG PEPTIDE SPERACT RECEPTOR"/>
    <property type="match status" value="1"/>
</dbReference>
<name>A0AA96MNV3_HALDU</name>
<dbReference type="AlphaFoldDB" id="A0AA96MNV3"/>
<dbReference type="PROSITE" id="PS50287">
    <property type="entry name" value="SRCR_2"/>
    <property type="match status" value="2"/>
</dbReference>
<dbReference type="GO" id="GO:0016020">
    <property type="term" value="C:membrane"/>
    <property type="evidence" value="ECO:0007669"/>
    <property type="project" value="UniProtKB-SubCell"/>
</dbReference>
<evidence type="ECO:0000256" key="7">
    <source>
        <dbReference type="ARBA" id="ARBA00023157"/>
    </source>
</evidence>
<feature type="signal peptide" evidence="11">
    <location>
        <begin position="1"/>
        <end position="24"/>
    </location>
</feature>
<evidence type="ECO:0000256" key="5">
    <source>
        <dbReference type="ARBA" id="ARBA00022989"/>
    </source>
</evidence>
<evidence type="ECO:0000256" key="2">
    <source>
        <dbReference type="ARBA" id="ARBA00022692"/>
    </source>
</evidence>
<dbReference type="Pfam" id="PF00041">
    <property type="entry name" value="fn3"/>
    <property type="match status" value="1"/>
</dbReference>
<dbReference type="PROSITE" id="PS50853">
    <property type="entry name" value="FN3"/>
    <property type="match status" value="1"/>
</dbReference>
<dbReference type="InterPro" id="IPR001190">
    <property type="entry name" value="SRCR"/>
</dbReference>